<keyword evidence="2" id="KW-1185">Reference proteome</keyword>
<dbReference type="EMBL" id="JH597773">
    <property type="protein sequence ID" value="EHQ07449.1"/>
    <property type="molecule type" value="Genomic_DNA"/>
</dbReference>
<evidence type="ECO:0000313" key="1">
    <source>
        <dbReference type="EMBL" id="EHQ07449.1"/>
    </source>
</evidence>
<dbReference type="Proteomes" id="UP000005737">
    <property type="component" value="Unassembled WGS sequence"/>
</dbReference>
<dbReference type="AlphaFoldDB" id="H2CCI9"/>
<name>H2CCI9_9LEPT</name>
<protein>
    <submittedName>
        <fullName evidence="1">Uncharacterized protein</fullName>
    </submittedName>
</protein>
<dbReference type="HOGENOM" id="CLU_3272223_0_0_12"/>
<accession>H2CCI9</accession>
<gene>
    <name evidence="1" type="ORF">Lepil_2778</name>
</gene>
<dbReference type="STRING" id="183.GCA_002009735_01912"/>
<organism evidence="1 2">
    <name type="scientific">Leptonema illini DSM 21528</name>
    <dbReference type="NCBI Taxonomy" id="929563"/>
    <lineage>
        <taxon>Bacteria</taxon>
        <taxon>Pseudomonadati</taxon>
        <taxon>Spirochaetota</taxon>
        <taxon>Spirochaetia</taxon>
        <taxon>Leptospirales</taxon>
        <taxon>Leptospiraceae</taxon>
        <taxon>Leptonema</taxon>
    </lineage>
</organism>
<reference evidence="1 2" key="1">
    <citation type="submission" date="2011-10" db="EMBL/GenBank/DDBJ databases">
        <title>The Improved High-Quality Draft genome of Leptonema illini DSM 21528.</title>
        <authorList>
            <consortium name="US DOE Joint Genome Institute (JGI-PGF)"/>
            <person name="Lucas S."/>
            <person name="Copeland A."/>
            <person name="Lapidus A."/>
            <person name="Glavina del Rio T."/>
            <person name="Dalin E."/>
            <person name="Tice H."/>
            <person name="Bruce D."/>
            <person name="Goodwin L."/>
            <person name="Pitluck S."/>
            <person name="Peters L."/>
            <person name="Mikhailova N."/>
            <person name="Held B."/>
            <person name="Kyrpides N."/>
            <person name="Mavromatis K."/>
            <person name="Ivanova N."/>
            <person name="Markowitz V."/>
            <person name="Cheng J.-F."/>
            <person name="Hugenholtz P."/>
            <person name="Woyke T."/>
            <person name="Wu D."/>
            <person name="Gronow S."/>
            <person name="Wellnitz S."/>
            <person name="Brambilla E.-M."/>
            <person name="Klenk H.-P."/>
            <person name="Eisen J.A."/>
        </authorList>
    </citation>
    <scope>NUCLEOTIDE SEQUENCE [LARGE SCALE GENOMIC DNA]</scope>
    <source>
        <strain evidence="1 2">DSM 21528</strain>
    </source>
</reference>
<sequence length="41" mass="4736">MSFVVFRQASKDFENHWRLVLTVMKRQVRTLTSIPSGLAQG</sequence>
<proteinExistence type="predicted"/>
<evidence type="ECO:0000313" key="2">
    <source>
        <dbReference type="Proteomes" id="UP000005737"/>
    </source>
</evidence>